<dbReference type="NCBIfam" id="NF003145">
    <property type="entry name" value="PRK04073.1"/>
    <property type="match status" value="1"/>
</dbReference>
<organism evidence="12 13">
    <name type="scientific">Alicyclobacillus macrosporangiidus</name>
    <dbReference type="NCBI Taxonomy" id="392015"/>
    <lineage>
        <taxon>Bacteria</taxon>
        <taxon>Bacillati</taxon>
        <taxon>Bacillota</taxon>
        <taxon>Bacilli</taxon>
        <taxon>Bacillales</taxon>
        <taxon>Alicyclobacillaceae</taxon>
        <taxon>Alicyclobacillus</taxon>
    </lineage>
</organism>
<dbReference type="InterPro" id="IPR049704">
    <property type="entry name" value="Aminotrans_3_PPA_site"/>
</dbReference>
<name>A0A1I7L6I3_9BACL</name>
<keyword evidence="7 11" id="KW-0641">Proline biosynthesis</keyword>
<dbReference type="GO" id="GO:0004587">
    <property type="term" value="F:ornithine aminotransferase activity"/>
    <property type="evidence" value="ECO:0007669"/>
    <property type="project" value="UniProtKB-UniRule"/>
</dbReference>
<protein>
    <recommendedName>
        <fullName evidence="3 11">Ornithine aminotransferase</fullName>
        <shortName evidence="11">OAT</shortName>
        <ecNumber evidence="3 11">2.6.1.13</ecNumber>
    </recommendedName>
    <alternativeName>
        <fullName evidence="10 11">Ornithine--oxo-acid aminotransferase</fullName>
    </alternativeName>
</protein>
<comment type="catalytic activity">
    <reaction evidence="11">
        <text>a 2-oxocarboxylate + L-ornithine = L-glutamate 5-semialdehyde + an L-alpha-amino acid</text>
        <dbReference type="Rhea" id="RHEA:13877"/>
        <dbReference type="ChEBI" id="CHEBI:35179"/>
        <dbReference type="ChEBI" id="CHEBI:46911"/>
        <dbReference type="ChEBI" id="CHEBI:58066"/>
        <dbReference type="ChEBI" id="CHEBI:59869"/>
        <dbReference type="EC" id="2.6.1.13"/>
    </reaction>
</comment>
<dbReference type="FunFam" id="3.40.640.10:FF:000011">
    <property type="entry name" value="Ornithine aminotransferase"/>
    <property type="match status" value="1"/>
</dbReference>
<comment type="similarity">
    <text evidence="11">Belongs to the class-III pyridoxal-phosphate-dependent aminotransferase family. OAT subfamily.</text>
</comment>
<dbReference type="eggNOG" id="COG4992">
    <property type="taxonomic scope" value="Bacteria"/>
</dbReference>
<dbReference type="PANTHER" id="PTHR11986">
    <property type="entry name" value="AMINOTRANSFERASE CLASS III"/>
    <property type="match status" value="1"/>
</dbReference>
<dbReference type="InterPro" id="IPR015422">
    <property type="entry name" value="PyrdxlP-dep_Trfase_small"/>
</dbReference>
<comment type="function">
    <text evidence="11">Catalyzes the interconversion of ornithine to glutamate semialdehyde.</text>
</comment>
<dbReference type="InterPro" id="IPR015421">
    <property type="entry name" value="PyrdxlP-dep_Trfase_major"/>
</dbReference>
<evidence type="ECO:0000313" key="12">
    <source>
        <dbReference type="EMBL" id="SFV05337.1"/>
    </source>
</evidence>
<dbReference type="AlphaFoldDB" id="A0A1I7L6I3"/>
<dbReference type="SUPFAM" id="SSF53383">
    <property type="entry name" value="PLP-dependent transferases"/>
    <property type="match status" value="1"/>
</dbReference>
<dbReference type="STRING" id="392015.SAMN05421543_12629"/>
<evidence type="ECO:0000256" key="5">
    <source>
        <dbReference type="ARBA" id="ARBA00022576"/>
    </source>
</evidence>
<evidence type="ECO:0000256" key="6">
    <source>
        <dbReference type="ARBA" id="ARBA00022605"/>
    </source>
</evidence>
<reference evidence="13" key="1">
    <citation type="submission" date="2016-10" db="EMBL/GenBank/DDBJ databases">
        <authorList>
            <person name="Varghese N."/>
        </authorList>
    </citation>
    <scope>NUCLEOTIDE SEQUENCE [LARGE SCALE GENOMIC DNA]</scope>
    <source>
        <strain evidence="13">DSM 17980</strain>
    </source>
</reference>
<comment type="pathway">
    <text evidence="2 11">Amino-acid biosynthesis; L-proline biosynthesis; L-glutamate 5-semialdehyde from L-ornithine: step 1/1.</text>
</comment>
<dbReference type="Gene3D" id="3.40.640.10">
    <property type="entry name" value="Type I PLP-dependent aspartate aminotransferase-like (Major domain)"/>
    <property type="match status" value="1"/>
</dbReference>
<dbReference type="InterPro" id="IPR015424">
    <property type="entry name" value="PyrdxlP-dep_Trfase"/>
</dbReference>
<proteinExistence type="inferred from homology"/>
<evidence type="ECO:0000256" key="1">
    <source>
        <dbReference type="ARBA" id="ARBA00001933"/>
    </source>
</evidence>
<dbReference type="InterPro" id="IPR034757">
    <property type="entry name" value="Ornith_aminotrans_bact"/>
</dbReference>
<feature type="modified residue" description="N6-(pyridoxal phosphate)lysine" evidence="11">
    <location>
        <position position="255"/>
    </location>
</feature>
<dbReference type="NCBIfam" id="TIGR01885">
    <property type="entry name" value="Orn_aminotrans"/>
    <property type="match status" value="1"/>
</dbReference>
<comment type="cofactor">
    <cofactor evidence="1 11">
        <name>pyridoxal 5'-phosphate</name>
        <dbReference type="ChEBI" id="CHEBI:597326"/>
    </cofactor>
</comment>
<dbReference type="Pfam" id="PF00202">
    <property type="entry name" value="Aminotran_3"/>
    <property type="match status" value="1"/>
</dbReference>
<accession>A0A1I7L6I3</accession>
<dbReference type="PIRSF" id="PIRSF000521">
    <property type="entry name" value="Transaminase_4ab_Lys_Orn"/>
    <property type="match status" value="1"/>
</dbReference>
<gene>
    <name evidence="11" type="primary">rocD</name>
    <name evidence="12" type="ORF">SAMN05421543_12629</name>
</gene>
<dbReference type="InterPro" id="IPR005814">
    <property type="entry name" value="Aminotrans_3"/>
</dbReference>
<evidence type="ECO:0000313" key="13">
    <source>
        <dbReference type="Proteomes" id="UP000183508"/>
    </source>
</evidence>
<dbReference type="PROSITE" id="PS00600">
    <property type="entry name" value="AA_TRANSFER_CLASS_3"/>
    <property type="match status" value="1"/>
</dbReference>
<dbReference type="Proteomes" id="UP000183508">
    <property type="component" value="Unassembled WGS sequence"/>
</dbReference>
<dbReference type="InterPro" id="IPR050103">
    <property type="entry name" value="Class-III_PLP-dep_AT"/>
</dbReference>
<evidence type="ECO:0000256" key="2">
    <source>
        <dbReference type="ARBA" id="ARBA00004998"/>
    </source>
</evidence>
<dbReference type="PANTHER" id="PTHR11986:SF18">
    <property type="entry name" value="ORNITHINE AMINOTRANSFERASE, MITOCHONDRIAL"/>
    <property type="match status" value="1"/>
</dbReference>
<evidence type="ECO:0000256" key="4">
    <source>
        <dbReference type="ARBA" id="ARBA00022490"/>
    </source>
</evidence>
<dbReference type="UniPathway" id="UPA00098">
    <property type="reaction ID" value="UER00358"/>
</dbReference>
<evidence type="ECO:0000256" key="7">
    <source>
        <dbReference type="ARBA" id="ARBA00022650"/>
    </source>
</evidence>
<dbReference type="InterPro" id="IPR010164">
    <property type="entry name" value="Orn_aminotrans"/>
</dbReference>
<evidence type="ECO:0000256" key="11">
    <source>
        <dbReference type="HAMAP-Rule" id="MF_01689"/>
    </source>
</evidence>
<evidence type="ECO:0000256" key="3">
    <source>
        <dbReference type="ARBA" id="ARBA00012924"/>
    </source>
</evidence>
<evidence type="ECO:0000256" key="9">
    <source>
        <dbReference type="ARBA" id="ARBA00022898"/>
    </source>
</evidence>
<dbReference type="HAMAP" id="MF_01689">
    <property type="entry name" value="Ornith_aminotrans_3"/>
    <property type="match status" value="1"/>
</dbReference>
<dbReference type="EMBL" id="FPBV01000026">
    <property type="protein sequence ID" value="SFV05337.1"/>
    <property type="molecule type" value="Genomic_DNA"/>
</dbReference>
<dbReference type="GO" id="GO:0005737">
    <property type="term" value="C:cytoplasm"/>
    <property type="evidence" value="ECO:0007669"/>
    <property type="project" value="UniProtKB-SubCell"/>
</dbReference>
<keyword evidence="6 11" id="KW-0028">Amino-acid biosynthesis</keyword>
<dbReference type="RefSeq" id="WP_074955964.1">
    <property type="nucleotide sequence ID" value="NZ_FPBV01000026.1"/>
</dbReference>
<keyword evidence="13" id="KW-1185">Reference proteome</keyword>
<keyword evidence="8 11" id="KW-0808">Transferase</keyword>
<evidence type="ECO:0000256" key="8">
    <source>
        <dbReference type="ARBA" id="ARBA00022679"/>
    </source>
</evidence>
<dbReference type="CDD" id="cd00610">
    <property type="entry name" value="OAT_like"/>
    <property type="match status" value="1"/>
</dbReference>
<evidence type="ECO:0000256" key="10">
    <source>
        <dbReference type="ARBA" id="ARBA00030587"/>
    </source>
</evidence>
<dbReference type="GO" id="GO:0055129">
    <property type="term" value="P:L-proline biosynthetic process"/>
    <property type="evidence" value="ECO:0007669"/>
    <property type="project" value="UniProtKB-UniRule"/>
</dbReference>
<dbReference type="EC" id="2.6.1.13" evidence="3 11"/>
<keyword evidence="5 11" id="KW-0032">Aminotransferase</keyword>
<keyword evidence="4 11" id="KW-0963">Cytoplasm</keyword>
<dbReference type="GO" id="GO:0030170">
    <property type="term" value="F:pyridoxal phosphate binding"/>
    <property type="evidence" value="ECO:0007669"/>
    <property type="project" value="UniProtKB-UniRule"/>
</dbReference>
<dbReference type="OrthoDB" id="9807885at2"/>
<dbReference type="GO" id="GO:0042802">
    <property type="term" value="F:identical protein binding"/>
    <property type="evidence" value="ECO:0007669"/>
    <property type="project" value="TreeGrafter"/>
</dbReference>
<dbReference type="Gene3D" id="3.90.1150.10">
    <property type="entry name" value="Aspartate Aminotransferase, domain 1"/>
    <property type="match status" value="1"/>
</dbReference>
<comment type="subcellular location">
    <subcellularLocation>
        <location evidence="11">Cytoplasm</location>
    </subcellularLocation>
</comment>
<keyword evidence="9 11" id="KW-0663">Pyridoxal phosphate</keyword>
<sequence>MRTPSPALRLEEQYGAKNYHPLPVVLVRGEGVWVWDDQGNRYLDMLSAYSALNQGHRHPKIIRALKDQADRITLTSRAFCNDQLGRFYEKLAQLTGKDMILPMNTGAEAVETAIKAVRRWAYDVKGVPDGQAEIIVCQGNFHGRTTTVVSFSSDPEYQRGFGPLTPGFKVIPYGDITALRQAITPNTAAFLVEPIQGEAGIVIPPDGYLQQAYDLCRDHRVLFVADEIQTGLGRTGRMFACDWEGVKPDVYILGKALGGGVFPVSAVAASQEVLGVFEPGSHGSTFGGNPLACAVAIAALEVIEEEDLPGRSRRLGESFLQRLRTLHSPVIREIRGRGLFIGIELHTKARPYCERLMKEGLLCKETHEHTIRFAPPLVIDEETLDWAFERIQRVLNEASEGGIRG</sequence>